<dbReference type="InterPro" id="IPR001647">
    <property type="entry name" value="HTH_TetR"/>
</dbReference>
<dbReference type="SUPFAM" id="SSF48498">
    <property type="entry name" value="Tetracyclin repressor-like, C-terminal domain"/>
    <property type="match status" value="1"/>
</dbReference>
<evidence type="ECO:0000259" key="4">
    <source>
        <dbReference type="PROSITE" id="PS50977"/>
    </source>
</evidence>
<evidence type="ECO:0000313" key="6">
    <source>
        <dbReference type="Proteomes" id="UP000327294"/>
    </source>
</evidence>
<dbReference type="SUPFAM" id="SSF46689">
    <property type="entry name" value="Homeodomain-like"/>
    <property type="match status" value="1"/>
</dbReference>
<feature type="domain" description="HTH tetR-type" evidence="4">
    <location>
        <begin position="14"/>
        <end position="74"/>
    </location>
</feature>
<keyword evidence="1" id="KW-0175">Coiled coil</keyword>
<dbReference type="PRINTS" id="PR00455">
    <property type="entry name" value="HTHTETR"/>
</dbReference>
<evidence type="ECO:0000256" key="2">
    <source>
        <dbReference type="ARBA" id="ARBA00023125"/>
    </source>
</evidence>
<name>A0A5P8JW44_9ACTN</name>
<keyword evidence="2 3" id="KW-0238">DNA-binding</keyword>
<gene>
    <name evidence="5" type="ORF">F9278_01485</name>
</gene>
<accession>A0A5P8JW44</accession>
<dbReference type="PANTHER" id="PTHR30055">
    <property type="entry name" value="HTH-TYPE TRANSCRIPTIONAL REGULATOR RUTR"/>
    <property type="match status" value="1"/>
</dbReference>
<sequence length="209" mass="23524">MARARIVDPDQGPRSKRAAILEAAVEYFGETGYETTKWSDVADRVGIGQTALYHYFESKAHCLLTIMRLELQRSHDMFTEATADEEDPVEAIKAGTRAAFAVSEQEIRQMRVLQANMSLLATPRKSKREETERIAARQLVQMVERDWTNLLVRGMAKGAFPVRDAHMLGLAVLGMIVSVWRWYRPTGAIPLSEISDLIEGCVVRMVGEQ</sequence>
<dbReference type="InterPro" id="IPR050109">
    <property type="entry name" value="HTH-type_TetR-like_transc_reg"/>
</dbReference>
<dbReference type="Pfam" id="PF17932">
    <property type="entry name" value="TetR_C_24"/>
    <property type="match status" value="1"/>
</dbReference>
<dbReference type="GO" id="GO:0000976">
    <property type="term" value="F:transcription cis-regulatory region binding"/>
    <property type="evidence" value="ECO:0007669"/>
    <property type="project" value="TreeGrafter"/>
</dbReference>
<dbReference type="RefSeq" id="WP_152166618.1">
    <property type="nucleotide sequence ID" value="NZ_CP045096.1"/>
</dbReference>
<evidence type="ECO:0000313" key="5">
    <source>
        <dbReference type="EMBL" id="QFQ95081.1"/>
    </source>
</evidence>
<dbReference type="PANTHER" id="PTHR30055:SF183">
    <property type="entry name" value="NUCLEOID OCCLUSION FACTOR SLMA"/>
    <property type="match status" value="1"/>
</dbReference>
<dbReference type="InterPro" id="IPR009057">
    <property type="entry name" value="Homeodomain-like_sf"/>
</dbReference>
<dbReference type="PROSITE" id="PS50977">
    <property type="entry name" value="HTH_TETR_2"/>
    <property type="match status" value="1"/>
</dbReference>
<dbReference type="EMBL" id="CP045096">
    <property type="protein sequence ID" value="QFQ95081.1"/>
    <property type="molecule type" value="Genomic_DNA"/>
</dbReference>
<feature type="DNA-binding region" description="H-T-H motif" evidence="3">
    <location>
        <begin position="37"/>
        <end position="56"/>
    </location>
</feature>
<evidence type="ECO:0000256" key="3">
    <source>
        <dbReference type="PROSITE-ProRule" id="PRU00335"/>
    </source>
</evidence>
<dbReference type="InterPro" id="IPR036271">
    <property type="entry name" value="Tet_transcr_reg_TetR-rel_C_sf"/>
</dbReference>
<dbReference type="InterPro" id="IPR041490">
    <property type="entry name" value="KstR2_TetR_C"/>
</dbReference>
<protein>
    <submittedName>
        <fullName evidence="5">TetR/AcrR family transcriptional regulator</fullName>
    </submittedName>
</protein>
<proteinExistence type="predicted"/>
<dbReference type="Proteomes" id="UP000327294">
    <property type="component" value="Chromosome"/>
</dbReference>
<dbReference type="KEGG" id="sphv:F9278_01485"/>
<dbReference type="Gene3D" id="1.10.10.60">
    <property type="entry name" value="Homeodomain-like"/>
    <property type="match status" value="1"/>
</dbReference>
<keyword evidence="6" id="KW-1185">Reference proteome</keyword>
<dbReference type="Gene3D" id="1.10.357.10">
    <property type="entry name" value="Tetracycline Repressor, domain 2"/>
    <property type="match status" value="1"/>
</dbReference>
<dbReference type="Pfam" id="PF00440">
    <property type="entry name" value="TetR_N"/>
    <property type="match status" value="1"/>
</dbReference>
<evidence type="ECO:0000256" key="1">
    <source>
        <dbReference type="ARBA" id="ARBA00023054"/>
    </source>
</evidence>
<dbReference type="AlphaFoldDB" id="A0A5P8JW44"/>
<organism evidence="5 6">
    <name type="scientific">Streptomyces phaeolivaceus</name>
    <dbReference type="NCBI Taxonomy" id="2653200"/>
    <lineage>
        <taxon>Bacteria</taxon>
        <taxon>Bacillati</taxon>
        <taxon>Actinomycetota</taxon>
        <taxon>Actinomycetes</taxon>
        <taxon>Kitasatosporales</taxon>
        <taxon>Streptomycetaceae</taxon>
        <taxon>Streptomyces</taxon>
    </lineage>
</organism>
<reference evidence="5 6" key="1">
    <citation type="submission" date="2019-10" db="EMBL/GenBank/DDBJ databases">
        <title>Streptomyces sp. strain GY16 isolated from leaves of Broussonetia papyrifera.</title>
        <authorList>
            <person name="Mo P."/>
        </authorList>
    </citation>
    <scope>NUCLEOTIDE SEQUENCE [LARGE SCALE GENOMIC DNA]</scope>
    <source>
        <strain evidence="5 6">GY16</strain>
    </source>
</reference>
<dbReference type="GO" id="GO:0003700">
    <property type="term" value="F:DNA-binding transcription factor activity"/>
    <property type="evidence" value="ECO:0007669"/>
    <property type="project" value="TreeGrafter"/>
</dbReference>